<name>A0A382R6Q8_9ZZZZ</name>
<evidence type="ECO:0000313" key="1">
    <source>
        <dbReference type="EMBL" id="SVC93413.1"/>
    </source>
</evidence>
<dbReference type="AlphaFoldDB" id="A0A382R6Q8"/>
<organism evidence="1">
    <name type="scientific">marine metagenome</name>
    <dbReference type="NCBI Taxonomy" id="408172"/>
    <lineage>
        <taxon>unclassified sequences</taxon>
        <taxon>metagenomes</taxon>
        <taxon>ecological metagenomes</taxon>
    </lineage>
</organism>
<protein>
    <submittedName>
        <fullName evidence="1">Uncharacterized protein</fullName>
    </submittedName>
</protein>
<sequence length="107" mass="12026">GGAALAFNGIHKSQRVVGAGGLGADQIPDDFQIPLGKNGEPKWVLNLYYNYNDHVYDINKNMIKKLIEKELAVCDRFDGEHETDHYIRNRSFDGLISKAMKCFNKAP</sequence>
<proteinExistence type="predicted"/>
<feature type="non-terminal residue" evidence="1">
    <location>
        <position position="1"/>
    </location>
</feature>
<accession>A0A382R6Q8</accession>
<reference evidence="1" key="1">
    <citation type="submission" date="2018-05" db="EMBL/GenBank/DDBJ databases">
        <authorList>
            <person name="Lanie J.A."/>
            <person name="Ng W.-L."/>
            <person name="Kazmierczak K.M."/>
            <person name="Andrzejewski T.M."/>
            <person name="Davidsen T.M."/>
            <person name="Wayne K.J."/>
            <person name="Tettelin H."/>
            <person name="Glass J.I."/>
            <person name="Rusch D."/>
            <person name="Podicherti R."/>
            <person name="Tsui H.-C.T."/>
            <person name="Winkler M.E."/>
        </authorList>
    </citation>
    <scope>NUCLEOTIDE SEQUENCE</scope>
</reference>
<gene>
    <name evidence="1" type="ORF">METZ01_LOCUS346267</name>
</gene>
<dbReference type="EMBL" id="UINC01119531">
    <property type="protein sequence ID" value="SVC93413.1"/>
    <property type="molecule type" value="Genomic_DNA"/>
</dbReference>